<evidence type="ECO:0000313" key="14">
    <source>
        <dbReference type="Proteomes" id="UP000295727"/>
    </source>
</evidence>
<evidence type="ECO:0000256" key="2">
    <source>
        <dbReference type="ARBA" id="ARBA00011233"/>
    </source>
</evidence>
<dbReference type="SUPFAM" id="SSF56935">
    <property type="entry name" value="Porins"/>
    <property type="match status" value="1"/>
</dbReference>
<comment type="subunit">
    <text evidence="2">Homotrimer.</text>
</comment>
<evidence type="ECO:0000256" key="11">
    <source>
        <dbReference type="SAM" id="SignalP"/>
    </source>
</evidence>
<evidence type="ECO:0000256" key="1">
    <source>
        <dbReference type="ARBA" id="ARBA00004571"/>
    </source>
</evidence>
<keyword evidence="8" id="KW-0626">Porin</keyword>
<keyword evidence="3" id="KW-0813">Transport</keyword>
<proteinExistence type="predicted"/>
<accession>A0A4P7D406</accession>
<dbReference type="GO" id="GO:0015288">
    <property type="term" value="F:porin activity"/>
    <property type="evidence" value="ECO:0007669"/>
    <property type="project" value="UniProtKB-KW"/>
</dbReference>
<dbReference type="InterPro" id="IPR002299">
    <property type="entry name" value="Porin_Neis"/>
</dbReference>
<evidence type="ECO:0000256" key="3">
    <source>
        <dbReference type="ARBA" id="ARBA00022448"/>
    </source>
</evidence>
<gene>
    <name evidence="13" type="ORF">E1956_33610</name>
</gene>
<dbReference type="KEGG" id="ppai:E1956_33610"/>
<organism evidence="13 14">
    <name type="scientific">Paraburkholderia pallida</name>
    <dbReference type="NCBI Taxonomy" id="2547399"/>
    <lineage>
        <taxon>Bacteria</taxon>
        <taxon>Pseudomonadati</taxon>
        <taxon>Pseudomonadota</taxon>
        <taxon>Betaproteobacteria</taxon>
        <taxon>Burkholderiales</taxon>
        <taxon>Burkholderiaceae</taxon>
        <taxon>Paraburkholderia</taxon>
    </lineage>
</organism>
<evidence type="ECO:0000256" key="7">
    <source>
        <dbReference type="ARBA" id="ARBA00023065"/>
    </source>
</evidence>
<evidence type="ECO:0000256" key="8">
    <source>
        <dbReference type="ARBA" id="ARBA00023114"/>
    </source>
</evidence>
<keyword evidence="4" id="KW-1134">Transmembrane beta strand</keyword>
<name>A0A4P7D406_9BURK</name>
<dbReference type="Gene3D" id="2.40.160.10">
    <property type="entry name" value="Porin"/>
    <property type="match status" value="1"/>
</dbReference>
<sequence>MIKNRFRKRLPIVAGTLLGSVGLSAHAQSNVTLYGVVDSGILYTSKTLNPTTGQNAGHQFSLLTGGLTPSLFGLKGNEDLGGGMKAIFALESGIDMTNGGLNDSNGNLFGRQAWVGIDSRFGTVKGGVQLSPFVLSLIASDPRGASYFGSGVPIYTGAVFVTGAFNSNSISYTSPRIAGFQGSALLALGGIAGNFQAGRQYSASVDYTYGPLLITASMYDGNAGGTAATTPIPSTVAFTGRTIGASYQYDALTVKAVFINLKVAGSFDNRVYGGGLSYRFTPVTTVDAGVWYTSDGNDTNNHSILAATGLTYSLSKATLLYGQFGYVDNHGKMDTGLSTNGALFGVAGTTFATAVGIRHLF</sequence>
<protein>
    <submittedName>
        <fullName evidence="13">Porin</fullName>
    </submittedName>
</protein>
<dbReference type="PRINTS" id="PR00184">
    <property type="entry name" value="NEISSPPORIN"/>
</dbReference>
<dbReference type="InterPro" id="IPR050298">
    <property type="entry name" value="Gram-neg_bact_OMP"/>
</dbReference>
<dbReference type="PANTHER" id="PTHR34501">
    <property type="entry name" value="PROTEIN YDDL-RELATED"/>
    <property type="match status" value="1"/>
</dbReference>
<feature type="signal peptide" evidence="11">
    <location>
        <begin position="1"/>
        <end position="27"/>
    </location>
</feature>
<evidence type="ECO:0000259" key="12">
    <source>
        <dbReference type="Pfam" id="PF13609"/>
    </source>
</evidence>
<dbReference type="GO" id="GO:0046930">
    <property type="term" value="C:pore complex"/>
    <property type="evidence" value="ECO:0007669"/>
    <property type="project" value="UniProtKB-KW"/>
</dbReference>
<dbReference type="AlphaFoldDB" id="A0A4P7D406"/>
<dbReference type="Proteomes" id="UP000295727">
    <property type="component" value="Chromosome 3"/>
</dbReference>
<feature type="chain" id="PRO_5021022023" evidence="11">
    <location>
        <begin position="28"/>
        <end position="361"/>
    </location>
</feature>
<dbReference type="RefSeq" id="WP_134757315.1">
    <property type="nucleotide sequence ID" value="NZ_CP038150.1"/>
</dbReference>
<reference evidence="13 14" key="1">
    <citation type="submission" date="2019-03" db="EMBL/GenBank/DDBJ databases">
        <title>Paraburkholderia sp. 7MH5, isolated from subtropical forest soil.</title>
        <authorList>
            <person name="Gao Z.-H."/>
            <person name="Qiu L.-H."/>
        </authorList>
    </citation>
    <scope>NUCLEOTIDE SEQUENCE [LARGE SCALE GENOMIC DNA]</scope>
    <source>
        <strain evidence="13 14">7MH5</strain>
    </source>
</reference>
<evidence type="ECO:0000256" key="5">
    <source>
        <dbReference type="ARBA" id="ARBA00022692"/>
    </source>
</evidence>
<keyword evidence="6 11" id="KW-0732">Signal</keyword>
<evidence type="ECO:0000256" key="4">
    <source>
        <dbReference type="ARBA" id="ARBA00022452"/>
    </source>
</evidence>
<dbReference type="CDD" id="cd00342">
    <property type="entry name" value="gram_neg_porins"/>
    <property type="match status" value="1"/>
</dbReference>
<dbReference type="GO" id="GO:0009279">
    <property type="term" value="C:cell outer membrane"/>
    <property type="evidence" value="ECO:0007669"/>
    <property type="project" value="UniProtKB-SubCell"/>
</dbReference>
<keyword evidence="10" id="KW-0998">Cell outer membrane</keyword>
<evidence type="ECO:0000313" key="13">
    <source>
        <dbReference type="EMBL" id="QBR02057.1"/>
    </source>
</evidence>
<keyword evidence="14" id="KW-1185">Reference proteome</keyword>
<keyword evidence="5" id="KW-0812">Transmembrane</keyword>
<dbReference type="EMBL" id="CP038150">
    <property type="protein sequence ID" value="QBR02057.1"/>
    <property type="molecule type" value="Genomic_DNA"/>
</dbReference>
<evidence type="ECO:0000256" key="10">
    <source>
        <dbReference type="ARBA" id="ARBA00023237"/>
    </source>
</evidence>
<dbReference type="Pfam" id="PF13609">
    <property type="entry name" value="Porin_4"/>
    <property type="match status" value="1"/>
</dbReference>
<comment type="subcellular location">
    <subcellularLocation>
        <location evidence="1">Cell outer membrane</location>
        <topology evidence="1">Multi-pass membrane protein</topology>
    </subcellularLocation>
</comment>
<keyword evidence="7" id="KW-0406">Ion transport</keyword>
<dbReference type="OrthoDB" id="8961834at2"/>
<keyword evidence="9" id="KW-0472">Membrane</keyword>
<feature type="domain" description="Porin" evidence="12">
    <location>
        <begin position="16"/>
        <end position="331"/>
    </location>
</feature>
<dbReference type="PANTHER" id="PTHR34501:SF9">
    <property type="entry name" value="MAJOR OUTER MEMBRANE PROTEIN P.IA"/>
    <property type="match status" value="1"/>
</dbReference>
<evidence type="ECO:0000256" key="6">
    <source>
        <dbReference type="ARBA" id="ARBA00022729"/>
    </source>
</evidence>
<evidence type="ECO:0000256" key="9">
    <source>
        <dbReference type="ARBA" id="ARBA00023136"/>
    </source>
</evidence>
<dbReference type="InterPro" id="IPR033900">
    <property type="entry name" value="Gram_neg_porin_domain"/>
</dbReference>
<dbReference type="InterPro" id="IPR023614">
    <property type="entry name" value="Porin_dom_sf"/>
</dbReference>
<dbReference type="GO" id="GO:0006811">
    <property type="term" value="P:monoatomic ion transport"/>
    <property type="evidence" value="ECO:0007669"/>
    <property type="project" value="UniProtKB-KW"/>
</dbReference>